<dbReference type="Proteomes" id="UP000798662">
    <property type="component" value="Chromosome 1"/>
</dbReference>
<organism evidence="1 2">
    <name type="scientific">Pyropia yezoensis</name>
    <name type="common">Susabi-nori</name>
    <name type="synonym">Porphyra yezoensis</name>
    <dbReference type="NCBI Taxonomy" id="2788"/>
    <lineage>
        <taxon>Eukaryota</taxon>
        <taxon>Rhodophyta</taxon>
        <taxon>Bangiophyceae</taxon>
        <taxon>Bangiales</taxon>
        <taxon>Bangiaceae</taxon>
        <taxon>Pyropia</taxon>
    </lineage>
</organism>
<accession>A0ACC3BJP9</accession>
<name>A0ACC3BJP9_PYRYE</name>
<evidence type="ECO:0000313" key="1">
    <source>
        <dbReference type="EMBL" id="KAK1858179.1"/>
    </source>
</evidence>
<gene>
    <name evidence="1" type="ORF">I4F81_000790</name>
</gene>
<sequence>MAVSRCGGVAPLPPPASRRMRGEDFPPVQAPAWDHVLYAPCREVPALAPCFVPVTQPPLPLPGILFPTRQHLSVGGRPRQLPALAARPVAISLEVSMRSSPLSPPSPHPSIRRVGRPPRGLLPTLPLAPPLLVALSPVAAERQPAVPRRSSPRRRRRTEKAGTTAAVAVRAVVAAHEEMSEPSPAGAGVSGATVAFVEGAQAESPASPPAASAAMPVAVREVAAHLSTAPTRRRRRSRRRRPNGYWSDLAVLQAALAEVSCHPGSDADSRIALAHSDATVRTGGDSSLASPPPPQPQAVMPTRAQLSAAGRVDLLSALAAHGGARRVAGRLGWAMATAPAGTWRGADSDEALQRCLEAFLDASSPPSARTSTAAAVSDEGNSLSPSAMSSDLTPSQRVMPTRRQLLAAGRSDLVSAIACRGGFTAVARRLCWASVQPRRHWASWPVFRKAVIAAGAAAPDGQWWERGDLAAASRLHGGPAVVAARLNSEGGGWTPPGVATAADADAAPSERPPLIGASGAGSAAAGTPSRSRRPRRPAGYWRDWKTMEGAVRSFAEAHTGGRMPTQRELRAAQRTDLLGALRVHGGLGHVTSRLSLPVARRNRRRRNHWAEPSTLHAELRAYMADVGAYPRLMPRREDLARHSRGDLIYAVERHGGFPAVAASMHLQWHGPASYWRSFTNLRSRLMAHIKATRKRQVASGGAPPTGAATAVAADGTTTTTAAVMPNFQQLHAVGRWDLIYGVALHGGVPEVARRMGLAVVFPPGFASGAGASDPGAIEAELRRFIGIQPRELHRDMPSSCALVRAGRADLAAAVRDTGGWVYYAQRLGLRFVFDRRPKGFWASSANVLRELANYVQAREDGERGGAVEVIREPDTAAATEVDTSATTVAGPQAALPSREASTVALPLGRASRHRHVRLTAMPCVERLKRDGRGDIAFAIQRYHGGEAAFAASTGLVVRSDEAPSPPPPSELLRSWPAFAAALREWMAAHGSLPGVMPSRDELVRTGRHDLRFAVYTHGGREVVAKRIGLVLPGCRGWPSVVRAAAAAPAQRSP</sequence>
<reference evidence="1" key="1">
    <citation type="submission" date="2019-11" db="EMBL/GenBank/DDBJ databases">
        <title>Nori genome reveals adaptations in red seaweeds to the harsh intertidal environment.</title>
        <authorList>
            <person name="Wang D."/>
            <person name="Mao Y."/>
        </authorList>
    </citation>
    <scope>NUCLEOTIDE SEQUENCE</scope>
    <source>
        <tissue evidence="1">Gametophyte</tissue>
    </source>
</reference>
<keyword evidence="2" id="KW-1185">Reference proteome</keyword>
<proteinExistence type="predicted"/>
<comment type="caution">
    <text evidence="1">The sequence shown here is derived from an EMBL/GenBank/DDBJ whole genome shotgun (WGS) entry which is preliminary data.</text>
</comment>
<protein>
    <submittedName>
        <fullName evidence="1">Uncharacterized protein</fullName>
    </submittedName>
</protein>
<evidence type="ECO:0000313" key="2">
    <source>
        <dbReference type="Proteomes" id="UP000798662"/>
    </source>
</evidence>
<dbReference type="EMBL" id="CM020618">
    <property type="protein sequence ID" value="KAK1858179.1"/>
    <property type="molecule type" value="Genomic_DNA"/>
</dbReference>